<reference evidence="1" key="1">
    <citation type="submission" date="2022-06" db="EMBL/GenBank/DDBJ databases">
        <title>Lutimaribacter sp. EGI FJ00013, a novel bacterium isolated from a salt lake sediment enrichment.</title>
        <authorList>
            <person name="Gao L."/>
            <person name="Fang B.-Z."/>
            <person name="Li W.-J."/>
        </authorList>
    </citation>
    <scope>NUCLEOTIDE SEQUENCE</scope>
    <source>
        <strain evidence="1">EGI FJ00013</strain>
    </source>
</reference>
<evidence type="ECO:0000313" key="2">
    <source>
        <dbReference type="Proteomes" id="UP001203036"/>
    </source>
</evidence>
<comment type="caution">
    <text evidence="1">The sequence shown here is derived from an EMBL/GenBank/DDBJ whole genome shotgun (WGS) entry which is preliminary data.</text>
</comment>
<dbReference type="EMBL" id="JAMQGO010000003">
    <property type="protein sequence ID" value="MCM2561887.1"/>
    <property type="molecule type" value="Genomic_DNA"/>
</dbReference>
<name>A0ACC5ZUC0_9RHOB</name>
<sequence length="84" mass="8758">MAGAAPKTADTHLRKAAIELEASFLAEMLKTAGLGNTPDAFGGGIGEDQFASFLLQEQARAMAERGGVGLAETIFHALKEIPND</sequence>
<evidence type="ECO:0000313" key="1">
    <source>
        <dbReference type="EMBL" id="MCM2561887.1"/>
    </source>
</evidence>
<gene>
    <name evidence="1" type="ORF">M8744_07010</name>
</gene>
<protein>
    <submittedName>
        <fullName evidence="1">Rod-binding protein</fullName>
    </submittedName>
</protein>
<accession>A0ACC5ZUC0</accession>
<organism evidence="1 2">
    <name type="scientific">Lutimaribacter degradans</name>
    <dbReference type="NCBI Taxonomy" id="2945989"/>
    <lineage>
        <taxon>Bacteria</taxon>
        <taxon>Pseudomonadati</taxon>
        <taxon>Pseudomonadota</taxon>
        <taxon>Alphaproteobacteria</taxon>
        <taxon>Rhodobacterales</taxon>
        <taxon>Roseobacteraceae</taxon>
        <taxon>Lutimaribacter</taxon>
    </lineage>
</organism>
<keyword evidence="2" id="KW-1185">Reference proteome</keyword>
<proteinExistence type="predicted"/>
<dbReference type="Proteomes" id="UP001203036">
    <property type="component" value="Unassembled WGS sequence"/>
</dbReference>